<proteinExistence type="predicted"/>
<keyword evidence="9" id="KW-0675">Receptor</keyword>
<evidence type="ECO:0000259" key="8">
    <source>
        <dbReference type="Pfam" id="PF07715"/>
    </source>
</evidence>
<accession>A0ABQ6PTT6</accession>
<dbReference type="SUPFAM" id="SSF56935">
    <property type="entry name" value="Porins"/>
    <property type="match status" value="1"/>
</dbReference>
<evidence type="ECO:0000256" key="1">
    <source>
        <dbReference type="ARBA" id="ARBA00004571"/>
    </source>
</evidence>
<evidence type="ECO:0000256" key="4">
    <source>
        <dbReference type="ARBA" id="ARBA00022692"/>
    </source>
</evidence>
<keyword evidence="10" id="KW-1185">Reference proteome</keyword>
<dbReference type="PANTHER" id="PTHR30069:SF29">
    <property type="entry name" value="HEMOGLOBIN AND HEMOGLOBIN-HAPTOGLOBIN-BINDING PROTEIN 1-RELATED"/>
    <property type="match status" value="1"/>
</dbReference>
<evidence type="ECO:0000256" key="5">
    <source>
        <dbReference type="ARBA" id="ARBA00022729"/>
    </source>
</evidence>
<dbReference type="InterPro" id="IPR039426">
    <property type="entry name" value="TonB-dep_rcpt-like"/>
</dbReference>
<comment type="caution">
    <text evidence="9">The sequence shown here is derived from an EMBL/GenBank/DDBJ whole genome shotgun (WGS) entry which is preliminary data.</text>
</comment>
<evidence type="ECO:0000256" key="2">
    <source>
        <dbReference type="ARBA" id="ARBA00022448"/>
    </source>
</evidence>
<keyword evidence="3" id="KW-1134">Transmembrane beta strand</keyword>
<dbReference type="Pfam" id="PF13715">
    <property type="entry name" value="CarbopepD_reg_2"/>
    <property type="match status" value="1"/>
</dbReference>
<dbReference type="Proteomes" id="UP001338309">
    <property type="component" value="Unassembled WGS sequence"/>
</dbReference>
<dbReference type="Gene3D" id="2.170.130.10">
    <property type="entry name" value="TonB-dependent receptor, plug domain"/>
    <property type="match status" value="1"/>
</dbReference>
<sequence length="797" mass="90201">MKTWLLGSFCFLLILQTFAQEKYTLSGYLTHSENGEALIGATVLILDLGTGSVTNSYGFYSITLPKGDYRLEFRYVGFKSEEKNINLTQDLRMDVALTSTEELLEEVVVKGNTPQQQIMTSQMSVSTLEIKTLERLPAFAGEVDILKGIQFLPGVSTVGEGAAGFNVRGGSVGQNLVLLDEAPVYQSSHLFGFFSVFNPDAVKDIKLYKGGIPSRYGGRLSSVLDIYMKEGNSKKYQVKGGLGTIFSRLAIEGPIQKDKSSFLIAGRRSYADILAKPFTDQIDENTNLYFYDLTAKTNFILNENNRIFFSGYFGKDIFKFDEFQGFDWGNQTATIRWNHLYGKRLFSNVSAIYSNYGYGFQFGSSELDNFDWSSQIQTANLKADFAYSTGDEGELNFGLDLILYDFLPAKAKILTKGIPTDVSLDQRKGLETSLYAAHDFPVSEKFLIQYGARLSRFQYMGGTEYTYADTVPGIRKRLVSTRELDTWESISEYTNLEPRFSFRYQLDASSSLKGSYNRMNQYIHLISNTTVSTPIDIWQPSTNLIKPQQGDQVALGYFKNLMENRYELSVEGYYKWSRNLVDYIDGADLFINEYLESVLLFGKGRSYGMEIYAKKNSGKITGWVSYTLGKSEMIVDGINYGTDKVNRKGQWYPTRFDQRHNLKLAAFYELKKNLSLSANFSFLSGTPSTFPTDRIYVGGYVIPYIARNQRNNFRIPDYHRLDLAATFENVWRGKKGRSGTDSMVVSIYNVYGRQNPFSVYFSQGTERPAPDTLPETTATKLSIIGTFLPAFSYNFNF</sequence>
<evidence type="ECO:0000256" key="7">
    <source>
        <dbReference type="ARBA" id="ARBA00023237"/>
    </source>
</evidence>
<organism evidence="9 10">
    <name type="scientific">Algoriphagus confluentis</name>
    <dbReference type="NCBI Taxonomy" id="1697556"/>
    <lineage>
        <taxon>Bacteria</taxon>
        <taxon>Pseudomonadati</taxon>
        <taxon>Bacteroidota</taxon>
        <taxon>Cytophagia</taxon>
        <taxon>Cytophagales</taxon>
        <taxon>Cyclobacteriaceae</taxon>
        <taxon>Algoriphagus</taxon>
    </lineage>
</organism>
<dbReference type="PANTHER" id="PTHR30069">
    <property type="entry name" value="TONB-DEPENDENT OUTER MEMBRANE RECEPTOR"/>
    <property type="match status" value="1"/>
</dbReference>
<dbReference type="RefSeq" id="WP_338225402.1">
    <property type="nucleotide sequence ID" value="NZ_BTPD01000011.1"/>
</dbReference>
<feature type="domain" description="TonB-dependent receptor plug" evidence="8">
    <location>
        <begin position="121"/>
        <end position="219"/>
    </location>
</feature>
<dbReference type="Gene3D" id="2.60.40.1120">
    <property type="entry name" value="Carboxypeptidase-like, regulatory domain"/>
    <property type="match status" value="1"/>
</dbReference>
<keyword evidence="7" id="KW-0998">Cell outer membrane</keyword>
<dbReference type="SUPFAM" id="SSF49464">
    <property type="entry name" value="Carboxypeptidase regulatory domain-like"/>
    <property type="match status" value="1"/>
</dbReference>
<comment type="subcellular location">
    <subcellularLocation>
        <location evidence="1">Cell outer membrane</location>
        <topology evidence="1">Multi-pass membrane protein</topology>
    </subcellularLocation>
</comment>
<evidence type="ECO:0000313" key="9">
    <source>
        <dbReference type="EMBL" id="GMQ30690.1"/>
    </source>
</evidence>
<dbReference type="InterPro" id="IPR037066">
    <property type="entry name" value="Plug_dom_sf"/>
</dbReference>
<dbReference type="InterPro" id="IPR036942">
    <property type="entry name" value="Beta-barrel_TonB_sf"/>
</dbReference>
<reference evidence="9 10" key="1">
    <citation type="submission" date="2023-08" db="EMBL/GenBank/DDBJ databases">
        <title>Draft genome sequence of Algoriphagus confluentis.</title>
        <authorList>
            <person name="Takatani N."/>
            <person name="Hosokawa M."/>
            <person name="Sawabe T."/>
        </authorList>
    </citation>
    <scope>NUCLEOTIDE SEQUENCE [LARGE SCALE GENOMIC DNA]</scope>
    <source>
        <strain evidence="9 10">NBRC 111222</strain>
    </source>
</reference>
<dbReference type="InterPro" id="IPR008969">
    <property type="entry name" value="CarboxyPept-like_regulatory"/>
</dbReference>
<keyword evidence="6" id="KW-0472">Membrane</keyword>
<evidence type="ECO:0000313" key="10">
    <source>
        <dbReference type="Proteomes" id="UP001338309"/>
    </source>
</evidence>
<evidence type="ECO:0000256" key="6">
    <source>
        <dbReference type="ARBA" id="ARBA00023136"/>
    </source>
</evidence>
<name>A0ABQ6PTT6_9BACT</name>
<dbReference type="Gene3D" id="2.40.170.20">
    <property type="entry name" value="TonB-dependent receptor, beta-barrel domain"/>
    <property type="match status" value="1"/>
</dbReference>
<dbReference type="InterPro" id="IPR012910">
    <property type="entry name" value="Plug_dom"/>
</dbReference>
<keyword evidence="2" id="KW-0813">Transport</keyword>
<evidence type="ECO:0000256" key="3">
    <source>
        <dbReference type="ARBA" id="ARBA00022452"/>
    </source>
</evidence>
<keyword evidence="4" id="KW-0812">Transmembrane</keyword>
<dbReference type="EMBL" id="BTPD01000011">
    <property type="protein sequence ID" value="GMQ30690.1"/>
    <property type="molecule type" value="Genomic_DNA"/>
</dbReference>
<gene>
    <name evidence="9" type="ORF">Aconfl_33330</name>
</gene>
<keyword evidence="5" id="KW-0732">Signal</keyword>
<protein>
    <submittedName>
        <fullName evidence="9">TonB-dependent receptor</fullName>
    </submittedName>
</protein>
<dbReference type="Pfam" id="PF07715">
    <property type="entry name" value="Plug"/>
    <property type="match status" value="1"/>
</dbReference>